<dbReference type="PANTHER" id="PTHR45833:SF1">
    <property type="entry name" value="METHIONINE SYNTHASE"/>
    <property type="match status" value="1"/>
</dbReference>
<dbReference type="GO" id="GO:0050667">
    <property type="term" value="P:homocysteine metabolic process"/>
    <property type="evidence" value="ECO:0007669"/>
    <property type="project" value="TreeGrafter"/>
</dbReference>
<dbReference type="CDD" id="cd02070">
    <property type="entry name" value="corrinoid_protein_B12-BD"/>
    <property type="match status" value="1"/>
</dbReference>
<gene>
    <name evidence="6" type="ORF">LCGC14_1084410</name>
</gene>
<dbReference type="Pfam" id="PF02607">
    <property type="entry name" value="B12-binding_2"/>
    <property type="match status" value="1"/>
</dbReference>
<evidence type="ECO:0000256" key="1">
    <source>
        <dbReference type="ARBA" id="ARBA00010854"/>
    </source>
</evidence>
<dbReference type="SUPFAM" id="SSF47644">
    <property type="entry name" value="Methionine synthase domain"/>
    <property type="match status" value="1"/>
</dbReference>
<keyword evidence="2" id="KW-0479">Metal-binding</keyword>
<dbReference type="PANTHER" id="PTHR45833">
    <property type="entry name" value="METHIONINE SYNTHASE"/>
    <property type="match status" value="1"/>
</dbReference>
<dbReference type="FunFam" id="3.40.50.280:FF:000003">
    <property type="entry name" value="Dimethylamine methyltransferase corrinoid protein"/>
    <property type="match status" value="1"/>
</dbReference>
<dbReference type="PROSITE" id="PS51337">
    <property type="entry name" value="B12_BINDING_NTER"/>
    <property type="match status" value="1"/>
</dbReference>
<accession>A0A0F9MEE1</accession>
<comment type="caution">
    <text evidence="6">The sequence shown here is derived from an EMBL/GenBank/DDBJ whole genome shotgun (WGS) entry which is preliminary data.</text>
</comment>
<dbReference type="SUPFAM" id="SSF52242">
    <property type="entry name" value="Cobalamin (vitamin B12)-binding domain"/>
    <property type="match status" value="1"/>
</dbReference>
<evidence type="ECO:0000259" key="4">
    <source>
        <dbReference type="PROSITE" id="PS51332"/>
    </source>
</evidence>
<dbReference type="GO" id="GO:0046653">
    <property type="term" value="P:tetrahydrofolate metabolic process"/>
    <property type="evidence" value="ECO:0007669"/>
    <property type="project" value="TreeGrafter"/>
</dbReference>
<protein>
    <recommendedName>
        <fullName evidence="7">B12-binding domain-containing protein</fullName>
    </recommendedName>
</protein>
<keyword evidence="3" id="KW-0170">Cobalt</keyword>
<dbReference type="InterPro" id="IPR003759">
    <property type="entry name" value="Cbl-bd_cap"/>
</dbReference>
<name>A0A0F9MEE1_9ZZZZ</name>
<dbReference type="InterPro" id="IPR006158">
    <property type="entry name" value="Cobalamin-bd"/>
</dbReference>
<dbReference type="NCBIfam" id="TIGR02370">
    <property type="entry name" value="pyl_corrinoid"/>
    <property type="match status" value="1"/>
</dbReference>
<dbReference type="InterPro" id="IPR050554">
    <property type="entry name" value="Met_Synthase/Corrinoid"/>
</dbReference>
<dbReference type="EMBL" id="LAZR01004768">
    <property type="protein sequence ID" value="KKN05735.1"/>
    <property type="molecule type" value="Genomic_DNA"/>
</dbReference>
<organism evidence="6">
    <name type="scientific">marine sediment metagenome</name>
    <dbReference type="NCBI Taxonomy" id="412755"/>
    <lineage>
        <taxon>unclassified sequences</taxon>
        <taxon>metagenomes</taxon>
        <taxon>ecological metagenomes</taxon>
    </lineage>
</organism>
<dbReference type="Pfam" id="PF02310">
    <property type="entry name" value="B12-binding"/>
    <property type="match status" value="1"/>
</dbReference>
<dbReference type="GO" id="GO:0005829">
    <property type="term" value="C:cytosol"/>
    <property type="evidence" value="ECO:0007669"/>
    <property type="project" value="TreeGrafter"/>
</dbReference>
<evidence type="ECO:0000256" key="3">
    <source>
        <dbReference type="ARBA" id="ARBA00023285"/>
    </source>
</evidence>
<feature type="domain" description="B12-binding N-terminal" evidence="5">
    <location>
        <begin position="1"/>
        <end position="89"/>
    </location>
</feature>
<dbReference type="Gene3D" id="3.40.50.280">
    <property type="entry name" value="Cobalamin-binding domain"/>
    <property type="match status" value="1"/>
</dbReference>
<dbReference type="InterPro" id="IPR036724">
    <property type="entry name" value="Cobalamin-bd_sf"/>
</dbReference>
<dbReference type="InterPro" id="IPR012741">
    <property type="entry name" value="Corrinoid_p"/>
</dbReference>
<dbReference type="GO" id="GO:0031419">
    <property type="term" value="F:cobalamin binding"/>
    <property type="evidence" value="ECO:0007669"/>
    <property type="project" value="InterPro"/>
</dbReference>
<evidence type="ECO:0000259" key="5">
    <source>
        <dbReference type="PROSITE" id="PS51337"/>
    </source>
</evidence>
<dbReference type="AlphaFoldDB" id="A0A0F9MEE1"/>
<evidence type="ECO:0008006" key="7">
    <source>
        <dbReference type="Google" id="ProtNLM"/>
    </source>
</evidence>
<dbReference type="Gene3D" id="1.10.1240.10">
    <property type="entry name" value="Methionine synthase domain"/>
    <property type="match status" value="1"/>
</dbReference>
<evidence type="ECO:0000256" key="2">
    <source>
        <dbReference type="ARBA" id="ARBA00022723"/>
    </source>
</evidence>
<comment type="similarity">
    <text evidence="1">Belongs to the methylamine corrinoid protein family.</text>
</comment>
<dbReference type="PROSITE" id="PS51332">
    <property type="entry name" value="B12_BINDING"/>
    <property type="match status" value="1"/>
</dbReference>
<dbReference type="SMART" id="SM01018">
    <property type="entry name" value="B12-binding_2"/>
    <property type="match status" value="1"/>
</dbReference>
<dbReference type="GO" id="GO:0008705">
    <property type="term" value="F:methionine synthase activity"/>
    <property type="evidence" value="ECO:0007669"/>
    <property type="project" value="TreeGrafter"/>
</dbReference>
<dbReference type="GO" id="GO:0050897">
    <property type="term" value="F:cobalt ion binding"/>
    <property type="evidence" value="ECO:0007669"/>
    <property type="project" value="InterPro"/>
</dbReference>
<proteinExistence type="inferred from homology"/>
<feature type="domain" description="B12-binding" evidence="4">
    <location>
        <begin position="90"/>
        <end position="213"/>
    </location>
</feature>
<sequence>MSQIYREMSEAIVNLEEDIAIALANKAITDKLNLLEVIEQGYADGIRRVGELWEEGDYFLPELMMGARIMQNCLNLITPHLQNETERVTLGTVIIATIEGDIHSIGKTIVASMLRAYGFKVHDLGADVPIEKIIDEAIEKNADIIGVSALLTTTMIGQKTLIQKLKERNLENKFKVILGGAPVTKSWVDECKAAGFAENAVKAVNLVKTLIEK</sequence>
<dbReference type="GO" id="GO:0015948">
    <property type="term" value="P:methanogenesis"/>
    <property type="evidence" value="ECO:0007669"/>
    <property type="project" value="InterPro"/>
</dbReference>
<dbReference type="InterPro" id="IPR036594">
    <property type="entry name" value="Meth_synthase_dom"/>
</dbReference>
<evidence type="ECO:0000313" key="6">
    <source>
        <dbReference type="EMBL" id="KKN05735.1"/>
    </source>
</evidence>
<reference evidence="6" key="1">
    <citation type="journal article" date="2015" name="Nature">
        <title>Complex archaea that bridge the gap between prokaryotes and eukaryotes.</title>
        <authorList>
            <person name="Spang A."/>
            <person name="Saw J.H."/>
            <person name="Jorgensen S.L."/>
            <person name="Zaremba-Niedzwiedzka K."/>
            <person name="Martijn J."/>
            <person name="Lind A.E."/>
            <person name="van Eijk R."/>
            <person name="Schleper C."/>
            <person name="Guy L."/>
            <person name="Ettema T.J."/>
        </authorList>
    </citation>
    <scope>NUCLEOTIDE SEQUENCE</scope>
</reference>